<feature type="transmembrane region" description="Helical" evidence="2">
    <location>
        <begin position="67"/>
        <end position="90"/>
    </location>
</feature>
<dbReference type="InterPro" id="IPR011701">
    <property type="entry name" value="MFS"/>
</dbReference>
<evidence type="ECO:0000256" key="2">
    <source>
        <dbReference type="SAM" id="Phobius"/>
    </source>
</evidence>
<dbReference type="GO" id="GO:0022857">
    <property type="term" value="F:transmembrane transporter activity"/>
    <property type="evidence" value="ECO:0007669"/>
    <property type="project" value="InterPro"/>
</dbReference>
<dbReference type="InterPro" id="IPR036259">
    <property type="entry name" value="MFS_trans_sf"/>
</dbReference>
<dbReference type="GeneID" id="41963624"/>
<keyword evidence="4" id="KW-1185">Reference proteome</keyword>
<name>A0A6P8AU82_PYRGI</name>
<organism evidence="4 5">
    <name type="scientific">Pyricularia grisea</name>
    <name type="common">Crabgrass-specific blast fungus</name>
    <name type="synonym">Magnaporthe grisea</name>
    <dbReference type="NCBI Taxonomy" id="148305"/>
    <lineage>
        <taxon>Eukaryota</taxon>
        <taxon>Fungi</taxon>
        <taxon>Dikarya</taxon>
        <taxon>Ascomycota</taxon>
        <taxon>Pezizomycotina</taxon>
        <taxon>Sordariomycetes</taxon>
        <taxon>Sordariomycetidae</taxon>
        <taxon>Magnaporthales</taxon>
        <taxon>Pyriculariaceae</taxon>
        <taxon>Pyricularia</taxon>
    </lineage>
</organism>
<evidence type="ECO:0000313" key="5">
    <source>
        <dbReference type="RefSeq" id="XP_030978471.1"/>
    </source>
</evidence>
<dbReference type="Pfam" id="PF07690">
    <property type="entry name" value="MFS_1"/>
    <property type="match status" value="1"/>
</dbReference>
<dbReference type="KEGG" id="pgri:PgNI_08724"/>
<dbReference type="PANTHER" id="PTHR23520:SF5">
    <property type="entry name" value="TRANSPORTER, PUTATIVE (AFU_ORTHOLOGUE AFUA_3G04000)-RELATED"/>
    <property type="match status" value="1"/>
</dbReference>
<feature type="transmembrane region" description="Helical" evidence="2">
    <location>
        <begin position="361"/>
        <end position="382"/>
    </location>
</feature>
<feature type="transmembrane region" description="Helical" evidence="2">
    <location>
        <begin position="320"/>
        <end position="341"/>
    </location>
</feature>
<keyword evidence="2" id="KW-0812">Transmembrane</keyword>
<feature type="transmembrane region" description="Helical" evidence="2">
    <location>
        <begin position="284"/>
        <end position="308"/>
    </location>
</feature>
<sequence length="483" mass="51241">MPNETGRESRRSCLAAVADELGVATIYRSSSNVKLLILQRAVRLMAYGASTLPLIPHLRALGHPESLIGLFLSLTLVGDVLLSLLLTAVADGLGRRAVLGIGSIMMTASGIVFATSSNYWILLVAAVFGVISPGGNEIGPFRAVEESIVAQLTTPADRSDVYAWYSLMGTAGAATGIITCGWTVQSLQRNRGWSETKAFQVIFLAYAAFGVLKLVLTLCLNADVEPEVAKTSPRAVAASEGERRPLLAGNEAGANGQAQDASAAEAKAKGRWSLLPQIRKEGRLVILNLCLLFMLDAFASSLVSLSWISYYFKSTYNMELGALGSVFFTTNIIAAISMLGASSLAKRFGNVNTMVFTHLPSSIFLALIPVPSLQLSLAVLFLRHCTASMDAGPRSAFLAAVIRPSERTAVMGLINTLKTVAQSVGPSATGLLAGSGHFWVAFVVAGSLKATYDLGLLAVFKNHEKEVLERIDREAADGQNSQA</sequence>
<dbReference type="Gene3D" id="1.20.1250.20">
    <property type="entry name" value="MFS general substrate transporter like domains"/>
    <property type="match status" value="1"/>
</dbReference>
<feature type="transmembrane region" description="Helical" evidence="2">
    <location>
        <begin position="196"/>
        <end position="216"/>
    </location>
</feature>
<reference evidence="4 5" key="1">
    <citation type="journal article" date="2019" name="Mol. Biol. Evol.">
        <title>Blast fungal genomes show frequent chromosomal changes, gene gains and losses, and effector gene turnover.</title>
        <authorList>
            <person name="Gomez Luciano L.B."/>
            <person name="Jason Tsai I."/>
            <person name="Chuma I."/>
            <person name="Tosa Y."/>
            <person name="Chen Y.H."/>
            <person name="Li J.Y."/>
            <person name="Li M.Y."/>
            <person name="Jade Lu M.Y."/>
            <person name="Nakayashiki H."/>
            <person name="Li W.H."/>
        </authorList>
    </citation>
    <scope>NUCLEOTIDE SEQUENCE [LARGE SCALE GENOMIC DNA]</scope>
    <source>
        <strain evidence="4 5">NI907</strain>
    </source>
</reference>
<feature type="transmembrane region" description="Helical" evidence="2">
    <location>
        <begin position="111"/>
        <end position="131"/>
    </location>
</feature>
<dbReference type="AlphaFoldDB" id="A0A6P8AU82"/>
<gene>
    <name evidence="5" type="ORF">PgNI_08724</name>
</gene>
<dbReference type="GO" id="GO:0000329">
    <property type="term" value="C:fungal-type vacuole membrane"/>
    <property type="evidence" value="ECO:0007669"/>
    <property type="project" value="TreeGrafter"/>
</dbReference>
<protein>
    <recommendedName>
        <fullName evidence="3">Major facilitator superfamily (MFS) profile domain-containing protein</fullName>
    </recommendedName>
</protein>
<dbReference type="PANTHER" id="PTHR23520">
    <property type="entry name" value="TRANSPORTER, PUTATIVE (AFU_ORTHOLOGUE AFUA_3G04000)-RELATED"/>
    <property type="match status" value="1"/>
</dbReference>
<dbReference type="Proteomes" id="UP000515153">
    <property type="component" value="Chromosome V"/>
</dbReference>
<feature type="transmembrane region" description="Helical" evidence="2">
    <location>
        <begin position="162"/>
        <end position="184"/>
    </location>
</feature>
<feature type="domain" description="Major facilitator superfamily (MFS) profile" evidence="3">
    <location>
        <begin position="1"/>
        <end position="464"/>
    </location>
</feature>
<keyword evidence="2" id="KW-1133">Transmembrane helix</keyword>
<feature type="transmembrane region" description="Helical" evidence="2">
    <location>
        <begin position="44"/>
        <end position="61"/>
    </location>
</feature>
<accession>A0A6P8AU82</accession>
<reference evidence="5" key="3">
    <citation type="submission" date="2025-08" db="UniProtKB">
        <authorList>
            <consortium name="RefSeq"/>
        </authorList>
    </citation>
    <scope>IDENTIFICATION</scope>
    <source>
        <strain evidence="5">NI907</strain>
    </source>
</reference>
<dbReference type="SUPFAM" id="SSF103473">
    <property type="entry name" value="MFS general substrate transporter"/>
    <property type="match status" value="1"/>
</dbReference>
<dbReference type="RefSeq" id="XP_030978471.1">
    <property type="nucleotide sequence ID" value="XM_031128716.1"/>
</dbReference>
<evidence type="ECO:0000313" key="4">
    <source>
        <dbReference type="Proteomes" id="UP000515153"/>
    </source>
</evidence>
<evidence type="ECO:0000256" key="1">
    <source>
        <dbReference type="ARBA" id="ARBA00004141"/>
    </source>
</evidence>
<comment type="subcellular location">
    <subcellularLocation>
        <location evidence="1">Membrane</location>
        <topology evidence="1">Multi-pass membrane protein</topology>
    </subcellularLocation>
</comment>
<proteinExistence type="predicted"/>
<reference evidence="5" key="2">
    <citation type="submission" date="2019-10" db="EMBL/GenBank/DDBJ databases">
        <authorList>
            <consortium name="NCBI Genome Project"/>
        </authorList>
    </citation>
    <scope>NUCLEOTIDE SEQUENCE</scope>
    <source>
        <strain evidence="5">NI907</strain>
    </source>
</reference>
<evidence type="ECO:0000259" key="3">
    <source>
        <dbReference type="PROSITE" id="PS50850"/>
    </source>
</evidence>
<keyword evidence="2" id="KW-0472">Membrane</keyword>
<dbReference type="PROSITE" id="PS50850">
    <property type="entry name" value="MFS"/>
    <property type="match status" value="1"/>
</dbReference>
<dbReference type="InterPro" id="IPR020846">
    <property type="entry name" value="MFS_dom"/>
</dbReference>